<gene>
    <name evidence="15" type="ORF">M0R45_007618</name>
</gene>
<protein>
    <recommendedName>
        <fullName evidence="4">RING-type E3 ubiquitin transferase</fullName>
        <ecNumber evidence="4">2.3.2.27</ecNumber>
    </recommendedName>
</protein>
<keyword evidence="16" id="KW-1185">Reference proteome</keyword>
<evidence type="ECO:0000256" key="3">
    <source>
        <dbReference type="ARBA" id="ARBA00009119"/>
    </source>
</evidence>
<comment type="catalytic activity">
    <reaction evidence="1">
        <text>S-ubiquitinyl-[E2 ubiquitin-conjugating enzyme]-L-cysteine + [acceptor protein]-L-lysine = [E2 ubiquitin-conjugating enzyme]-L-cysteine + N(6)-ubiquitinyl-[acceptor protein]-L-lysine.</text>
        <dbReference type="EC" id="2.3.2.27"/>
    </reaction>
</comment>
<dbReference type="PROSITE" id="PS50089">
    <property type="entry name" value="ZF_RING_2"/>
    <property type="match status" value="1"/>
</dbReference>
<evidence type="ECO:0000313" key="15">
    <source>
        <dbReference type="EMBL" id="KAK9941927.1"/>
    </source>
</evidence>
<feature type="domain" description="SIAH-type" evidence="14">
    <location>
        <begin position="192"/>
        <end position="250"/>
    </location>
</feature>
<dbReference type="InterPro" id="IPR013083">
    <property type="entry name" value="Znf_RING/FYVE/PHD"/>
</dbReference>
<feature type="compositionally biased region" description="Acidic residues" evidence="12">
    <location>
        <begin position="49"/>
        <end position="73"/>
    </location>
</feature>
<feature type="compositionally biased region" description="Acidic residues" evidence="12">
    <location>
        <begin position="82"/>
        <end position="93"/>
    </location>
</feature>
<reference evidence="15 16" key="1">
    <citation type="journal article" date="2023" name="G3 (Bethesda)">
        <title>A chromosome-length genome assembly and annotation of blackberry (Rubus argutus, cv. 'Hillquist').</title>
        <authorList>
            <person name="Bruna T."/>
            <person name="Aryal R."/>
            <person name="Dudchenko O."/>
            <person name="Sargent D.J."/>
            <person name="Mead D."/>
            <person name="Buti M."/>
            <person name="Cavallini A."/>
            <person name="Hytonen T."/>
            <person name="Andres J."/>
            <person name="Pham M."/>
            <person name="Weisz D."/>
            <person name="Mascagni F."/>
            <person name="Usai G."/>
            <person name="Natali L."/>
            <person name="Bassil N."/>
            <person name="Fernandez G.E."/>
            <person name="Lomsadze A."/>
            <person name="Armour M."/>
            <person name="Olukolu B."/>
            <person name="Poorten T."/>
            <person name="Britton C."/>
            <person name="Davik J."/>
            <person name="Ashrafi H."/>
            <person name="Aiden E.L."/>
            <person name="Borodovsky M."/>
            <person name="Worthington M."/>
        </authorList>
    </citation>
    <scope>NUCLEOTIDE SEQUENCE [LARGE SCALE GENOMIC DNA]</scope>
    <source>
        <strain evidence="15">PI 553951</strain>
    </source>
</reference>
<name>A0AAW1Y264_RUBAR</name>
<dbReference type="PANTHER" id="PTHR46632:SF16">
    <property type="entry name" value="E3 UBIQUITIN-PROTEIN LIGASE SINA-LIKE 10"/>
    <property type="match status" value="1"/>
</dbReference>
<proteinExistence type="inferred from homology"/>
<dbReference type="PANTHER" id="PTHR46632">
    <property type="entry name" value="E3 UBIQUITIN-PROTEIN LIGASE SINA-LIKE 4"/>
    <property type="match status" value="1"/>
</dbReference>
<dbReference type="PROSITE" id="PS51081">
    <property type="entry name" value="ZF_SIAH"/>
    <property type="match status" value="1"/>
</dbReference>
<evidence type="ECO:0000256" key="6">
    <source>
        <dbReference type="ARBA" id="ARBA00022723"/>
    </source>
</evidence>
<dbReference type="InterPro" id="IPR049548">
    <property type="entry name" value="Sina-like_RING"/>
</dbReference>
<accession>A0AAW1Y264</accession>
<evidence type="ECO:0000256" key="10">
    <source>
        <dbReference type="ARBA" id="ARBA00024004"/>
    </source>
</evidence>
<comment type="function">
    <text evidence="10">E3 ubiquitin-protein ligase that mediates ubiquitination and subsequent proteasomal degradation of target proteins. E3 ubiquitin ligases accept ubiquitin from an E2 ubiquitin-conjugating enzyme in the form of a thioester and then directly transfers the ubiquitin to targeted substrates. It probably triggers the ubiquitin-mediated degradation of different substrates.</text>
</comment>
<feature type="region of interest" description="Disordered" evidence="12">
    <location>
        <begin position="1"/>
        <end position="93"/>
    </location>
</feature>
<evidence type="ECO:0000256" key="1">
    <source>
        <dbReference type="ARBA" id="ARBA00000900"/>
    </source>
</evidence>
<sequence>MLGVRMREGSGWSDSDSENDEDFHQFWYPNDNIRRTFSPPNSTSIIEREQEEELDEEEAEGEEDAQSEEEAEGEQDHHQSEEEVEEDQQSQEDDVDMIEEPYNQLSNSQDKEGHGSISAIREDSNIVITLTDPGLLDCPICFEPLTVPVFQCDQNGHIACSSCCTKIKNKCPSCSCLIGSNRCRAIEKVVESSTTPCQNIKYGCNTQVTYNKKNEHEKTCMCSPCSCPYVACNFVSSTKELYQHVSNNHLDSATAFRYDFFSLDSFLPIILKKNDSIFVILDKHSGTLFILHNRVEVLGNVVTVSCIQPSFMEGFDYDILVSNKQSSLSFHSVTKSTPSLQVNGLPSTSFLLIPCDFFDSCGRVKIDVTIRRKW</sequence>
<feature type="domain" description="RING-type" evidence="13">
    <location>
        <begin position="138"/>
        <end position="175"/>
    </location>
</feature>
<evidence type="ECO:0000256" key="9">
    <source>
        <dbReference type="ARBA" id="ARBA00022833"/>
    </source>
</evidence>
<dbReference type="InterPro" id="IPR013010">
    <property type="entry name" value="Znf_SIAH"/>
</dbReference>
<dbReference type="SUPFAM" id="SSF57850">
    <property type="entry name" value="RING/U-box"/>
    <property type="match status" value="1"/>
</dbReference>
<comment type="similarity">
    <text evidence="3">Belongs to the SINA (Seven in absentia) family.</text>
</comment>
<evidence type="ECO:0000259" key="14">
    <source>
        <dbReference type="PROSITE" id="PS51081"/>
    </source>
</evidence>
<evidence type="ECO:0000256" key="5">
    <source>
        <dbReference type="ARBA" id="ARBA00022679"/>
    </source>
</evidence>
<dbReference type="EC" id="2.3.2.27" evidence="4"/>
<evidence type="ECO:0000256" key="4">
    <source>
        <dbReference type="ARBA" id="ARBA00012483"/>
    </source>
</evidence>
<evidence type="ECO:0000259" key="13">
    <source>
        <dbReference type="PROSITE" id="PS50089"/>
    </source>
</evidence>
<dbReference type="InterPro" id="IPR044286">
    <property type="entry name" value="SINL_plant"/>
</dbReference>
<evidence type="ECO:0000256" key="8">
    <source>
        <dbReference type="ARBA" id="ARBA00022786"/>
    </source>
</evidence>
<keyword evidence="5" id="KW-0808">Transferase</keyword>
<dbReference type="Gene3D" id="3.30.40.10">
    <property type="entry name" value="Zinc/RING finger domain, C3HC4 (zinc finger)"/>
    <property type="match status" value="1"/>
</dbReference>
<evidence type="ECO:0000256" key="12">
    <source>
        <dbReference type="SAM" id="MobiDB-lite"/>
    </source>
</evidence>
<comment type="pathway">
    <text evidence="2">Protein modification; protein ubiquitination.</text>
</comment>
<keyword evidence="7 11" id="KW-0863">Zinc-finger</keyword>
<keyword evidence="8" id="KW-0833">Ubl conjugation pathway</keyword>
<dbReference type="CDD" id="cd16571">
    <property type="entry name" value="RING-HC_SIAHs"/>
    <property type="match status" value="1"/>
</dbReference>
<evidence type="ECO:0000256" key="7">
    <source>
        <dbReference type="ARBA" id="ARBA00022771"/>
    </source>
</evidence>
<keyword evidence="6" id="KW-0479">Metal-binding</keyword>
<keyword evidence="9" id="KW-0862">Zinc</keyword>
<dbReference type="EMBL" id="JBEDUW010000002">
    <property type="protein sequence ID" value="KAK9941927.1"/>
    <property type="molecule type" value="Genomic_DNA"/>
</dbReference>
<dbReference type="GO" id="GO:0008270">
    <property type="term" value="F:zinc ion binding"/>
    <property type="evidence" value="ECO:0007669"/>
    <property type="project" value="UniProtKB-KW"/>
</dbReference>
<evidence type="ECO:0000313" key="16">
    <source>
        <dbReference type="Proteomes" id="UP001457282"/>
    </source>
</evidence>
<dbReference type="Pfam" id="PF21361">
    <property type="entry name" value="Sina_ZnF"/>
    <property type="match status" value="1"/>
</dbReference>
<comment type="caution">
    <text evidence="15">The sequence shown here is derived from an EMBL/GenBank/DDBJ whole genome shotgun (WGS) entry which is preliminary data.</text>
</comment>
<dbReference type="AlphaFoldDB" id="A0AAW1Y264"/>
<organism evidence="15 16">
    <name type="scientific">Rubus argutus</name>
    <name type="common">Southern blackberry</name>
    <dbReference type="NCBI Taxonomy" id="59490"/>
    <lineage>
        <taxon>Eukaryota</taxon>
        <taxon>Viridiplantae</taxon>
        <taxon>Streptophyta</taxon>
        <taxon>Embryophyta</taxon>
        <taxon>Tracheophyta</taxon>
        <taxon>Spermatophyta</taxon>
        <taxon>Magnoliopsida</taxon>
        <taxon>eudicotyledons</taxon>
        <taxon>Gunneridae</taxon>
        <taxon>Pentapetalae</taxon>
        <taxon>rosids</taxon>
        <taxon>fabids</taxon>
        <taxon>Rosales</taxon>
        <taxon>Rosaceae</taxon>
        <taxon>Rosoideae</taxon>
        <taxon>Rosoideae incertae sedis</taxon>
        <taxon>Rubus</taxon>
    </lineage>
</organism>
<evidence type="ECO:0000256" key="2">
    <source>
        <dbReference type="ARBA" id="ARBA00004906"/>
    </source>
</evidence>
<dbReference type="Pfam" id="PF21362">
    <property type="entry name" value="Sina_RING"/>
    <property type="match status" value="1"/>
</dbReference>
<dbReference type="SUPFAM" id="SSF49599">
    <property type="entry name" value="TRAF domain-like"/>
    <property type="match status" value="1"/>
</dbReference>
<dbReference type="GO" id="GO:0061630">
    <property type="term" value="F:ubiquitin protein ligase activity"/>
    <property type="evidence" value="ECO:0007669"/>
    <property type="project" value="UniProtKB-EC"/>
</dbReference>
<dbReference type="InterPro" id="IPR001841">
    <property type="entry name" value="Znf_RING"/>
</dbReference>
<dbReference type="Proteomes" id="UP001457282">
    <property type="component" value="Unassembled WGS sequence"/>
</dbReference>
<evidence type="ECO:0000256" key="11">
    <source>
        <dbReference type="PROSITE-ProRule" id="PRU00455"/>
    </source>
</evidence>